<sequence>MDLKKLLRMNLKRDCKSSRNRKKQTGCQNKLEIKMKRAEAKDNKDNILRKKFDLNLEISETDMLNNVKGQRETDLKKIKRKLKEYTETLYSQSVNIQYTLENIPYLQEPLVLHSEVRSALWSLSSQMATGIDKMPTEI</sequence>
<reference evidence="1" key="1">
    <citation type="submission" date="2017-07" db="EMBL/GenBank/DDBJ databases">
        <authorList>
            <person name="Mikheyev A."/>
            <person name="Grau M."/>
        </authorList>
    </citation>
    <scope>NUCLEOTIDE SEQUENCE</scope>
    <source>
        <tissue evidence="1">Venom_gland</tissue>
    </source>
</reference>
<name>A0A2D4J214_MICLE</name>
<proteinExistence type="predicted"/>
<reference evidence="1" key="2">
    <citation type="submission" date="2017-11" db="EMBL/GenBank/DDBJ databases">
        <title>Coralsnake Venomics: Analyses of Venom Gland Transcriptomes and Proteomes of Six Brazilian Taxa.</title>
        <authorList>
            <person name="Aird S.D."/>
            <person name="Jorge da Silva N."/>
            <person name="Qiu L."/>
            <person name="Villar-Briones A."/>
            <person name="Aparecida-Saddi V."/>
            <person name="Campos-Telles M.P."/>
            <person name="Grau M."/>
            <person name="Mikheyev A.S."/>
        </authorList>
    </citation>
    <scope>NUCLEOTIDE SEQUENCE</scope>
    <source>
        <tissue evidence="1">Venom_gland</tissue>
    </source>
</reference>
<evidence type="ECO:0000313" key="1">
    <source>
        <dbReference type="EMBL" id="LAA90501.1"/>
    </source>
</evidence>
<dbReference type="EMBL" id="IACK01150732">
    <property type="protein sequence ID" value="LAA90501.1"/>
    <property type="molecule type" value="Transcribed_RNA"/>
</dbReference>
<accession>A0A2D4J214</accession>
<dbReference type="AlphaFoldDB" id="A0A2D4J214"/>
<protein>
    <submittedName>
        <fullName evidence="1">Uncharacterized protein</fullName>
    </submittedName>
</protein>
<organism evidence="1">
    <name type="scientific">Micrurus lemniscatus lemniscatus</name>
    <dbReference type="NCBI Taxonomy" id="129467"/>
    <lineage>
        <taxon>Eukaryota</taxon>
        <taxon>Metazoa</taxon>
        <taxon>Chordata</taxon>
        <taxon>Craniata</taxon>
        <taxon>Vertebrata</taxon>
        <taxon>Euteleostomi</taxon>
        <taxon>Lepidosauria</taxon>
        <taxon>Squamata</taxon>
        <taxon>Bifurcata</taxon>
        <taxon>Unidentata</taxon>
        <taxon>Episquamata</taxon>
        <taxon>Toxicofera</taxon>
        <taxon>Serpentes</taxon>
        <taxon>Colubroidea</taxon>
        <taxon>Elapidae</taxon>
        <taxon>Elapinae</taxon>
        <taxon>Micrurus</taxon>
    </lineage>
</organism>